<keyword evidence="1" id="KW-0472">Membrane</keyword>
<protein>
    <submittedName>
        <fullName evidence="2">Cellulose synthase/poly-beta-1,6-N-acetylglucosamine synthase-like glycosyltransferase</fullName>
    </submittedName>
</protein>
<comment type="caution">
    <text evidence="2">The sequence shown here is derived from an EMBL/GenBank/DDBJ whole genome shotgun (WGS) entry which is preliminary data.</text>
</comment>
<dbReference type="AlphaFoldDB" id="A0A852TJX9"/>
<dbReference type="EMBL" id="JACCBX010000009">
    <property type="protein sequence ID" value="NYE07538.1"/>
    <property type="molecule type" value="Genomic_DNA"/>
</dbReference>
<sequence length="83" mass="8892">MRNYLGVASITIFILTFLSMQIFVIGKVSGATGSAILMFGVGLSILFALFSQKGRMKTIVLSLYGVLIVGFVTISILFGVAHM</sequence>
<keyword evidence="1" id="KW-0812">Transmembrane</keyword>
<dbReference type="GO" id="GO:0016740">
    <property type="term" value="F:transferase activity"/>
    <property type="evidence" value="ECO:0007669"/>
    <property type="project" value="UniProtKB-KW"/>
</dbReference>
<reference evidence="3" key="2">
    <citation type="submission" date="2020-08" db="EMBL/GenBank/DDBJ databases">
        <title>The Agave Microbiome: Exploring the role of microbial communities in plant adaptations to desert environments.</title>
        <authorList>
            <person name="Partida-Martinez L.P."/>
        </authorList>
    </citation>
    <scope>NUCLEOTIDE SEQUENCE [LARGE SCALE GENOMIC DNA]</scope>
    <source>
        <strain evidence="3">AT2.8</strain>
    </source>
</reference>
<feature type="transmembrane region" description="Helical" evidence="1">
    <location>
        <begin position="31"/>
        <end position="49"/>
    </location>
</feature>
<feature type="transmembrane region" description="Helical" evidence="1">
    <location>
        <begin position="7"/>
        <end position="25"/>
    </location>
</feature>
<evidence type="ECO:0000313" key="3">
    <source>
        <dbReference type="Proteomes" id="UP000548423"/>
    </source>
</evidence>
<dbReference type="Proteomes" id="UP000548423">
    <property type="component" value="Unassembled WGS sequence"/>
</dbReference>
<keyword evidence="1" id="KW-1133">Transmembrane helix</keyword>
<accession>A0A852TJX9</accession>
<reference evidence="3" key="1">
    <citation type="submission" date="2020-07" db="EMBL/GenBank/DDBJ databases">
        <authorList>
            <person name="Partida-Martinez L."/>
            <person name="Huntemann M."/>
            <person name="Clum A."/>
            <person name="Wang J."/>
            <person name="Palaniappan K."/>
            <person name="Ritter S."/>
            <person name="Chen I.-M."/>
            <person name="Stamatis D."/>
            <person name="Reddy T."/>
            <person name="O'Malley R."/>
            <person name="Daum C."/>
            <person name="Shapiro N."/>
            <person name="Ivanova N."/>
            <person name="Kyrpides N."/>
            <person name="Woyke T."/>
        </authorList>
    </citation>
    <scope>NUCLEOTIDE SEQUENCE [LARGE SCALE GENOMIC DNA]</scope>
    <source>
        <strain evidence="3">AT2.8</strain>
    </source>
</reference>
<proteinExistence type="predicted"/>
<gene>
    <name evidence="2" type="ORF">F4694_004349</name>
</gene>
<name>A0A852TJX9_9BACI</name>
<feature type="transmembrane region" description="Helical" evidence="1">
    <location>
        <begin position="61"/>
        <end position="81"/>
    </location>
</feature>
<evidence type="ECO:0000313" key="2">
    <source>
        <dbReference type="EMBL" id="NYE07538.1"/>
    </source>
</evidence>
<organism evidence="2 3">
    <name type="scientific">Neobacillus niacini</name>
    <dbReference type="NCBI Taxonomy" id="86668"/>
    <lineage>
        <taxon>Bacteria</taxon>
        <taxon>Bacillati</taxon>
        <taxon>Bacillota</taxon>
        <taxon>Bacilli</taxon>
        <taxon>Bacillales</taxon>
        <taxon>Bacillaceae</taxon>
        <taxon>Neobacillus</taxon>
    </lineage>
</organism>
<evidence type="ECO:0000256" key="1">
    <source>
        <dbReference type="SAM" id="Phobius"/>
    </source>
</evidence>